<dbReference type="PROSITE" id="PS50110">
    <property type="entry name" value="RESPONSE_REGULATORY"/>
    <property type="match status" value="1"/>
</dbReference>
<evidence type="ECO:0000313" key="6">
    <source>
        <dbReference type="EMBL" id="TDT58380.1"/>
    </source>
</evidence>
<evidence type="ECO:0000256" key="4">
    <source>
        <dbReference type="PROSITE-ProRule" id="PRU00169"/>
    </source>
</evidence>
<name>A0A4R7KNV5_9CLOT</name>
<proteinExistence type="predicted"/>
<feature type="domain" description="Response regulatory" evidence="5">
    <location>
        <begin position="3"/>
        <end position="120"/>
    </location>
</feature>
<dbReference type="SUPFAM" id="SSF52172">
    <property type="entry name" value="CheY-like"/>
    <property type="match status" value="1"/>
</dbReference>
<organism evidence="6 7">
    <name type="scientific">Fonticella tunisiensis</name>
    <dbReference type="NCBI Taxonomy" id="1096341"/>
    <lineage>
        <taxon>Bacteria</taxon>
        <taxon>Bacillati</taxon>
        <taxon>Bacillota</taxon>
        <taxon>Clostridia</taxon>
        <taxon>Eubacteriales</taxon>
        <taxon>Clostridiaceae</taxon>
        <taxon>Fonticella</taxon>
    </lineage>
</organism>
<dbReference type="Gene3D" id="3.40.50.2300">
    <property type="match status" value="1"/>
</dbReference>
<keyword evidence="2 4" id="KW-0597">Phosphoprotein</keyword>
<sequence length="189" mass="22293">MANILVVEDDKVQRCNLVKMLLELGENFNILEAACANDAMKISRNNKIDLFYIDVNLPDFSGVDLAYEIRKLPQYGLSWIVFITTFADYMIDAFKKIHCYDYIIKLYDKKLVKEMTIKLTRNTVNRESIPKKERDYITLDIKGIFIKVYLDEIIFVEVFIRECTFHTINGKYKVNNLSLKKIMVEFNYL</sequence>
<dbReference type="Proteomes" id="UP000295325">
    <property type="component" value="Unassembled WGS sequence"/>
</dbReference>
<evidence type="ECO:0000256" key="2">
    <source>
        <dbReference type="ARBA" id="ARBA00022553"/>
    </source>
</evidence>
<dbReference type="PANTHER" id="PTHR44591:SF3">
    <property type="entry name" value="RESPONSE REGULATORY DOMAIN-CONTAINING PROTEIN"/>
    <property type="match status" value="1"/>
</dbReference>
<dbReference type="GO" id="GO:0000160">
    <property type="term" value="P:phosphorelay signal transduction system"/>
    <property type="evidence" value="ECO:0007669"/>
    <property type="project" value="InterPro"/>
</dbReference>
<dbReference type="AlphaFoldDB" id="A0A4R7KNV5"/>
<dbReference type="OrthoDB" id="9809318at2"/>
<feature type="modified residue" description="4-aspartylphosphate" evidence="4">
    <location>
        <position position="54"/>
    </location>
</feature>
<dbReference type="EMBL" id="SOAZ01000011">
    <property type="protein sequence ID" value="TDT58380.1"/>
    <property type="molecule type" value="Genomic_DNA"/>
</dbReference>
<comment type="caution">
    <text evidence="6">The sequence shown here is derived from an EMBL/GenBank/DDBJ whole genome shotgun (WGS) entry which is preliminary data.</text>
</comment>
<dbReference type="InterPro" id="IPR011006">
    <property type="entry name" value="CheY-like_superfamily"/>
</dbReference>
<keyword evidence="7" id="KW-1185">Reference proteome</keyword>
<gene>
    <name evidence="6" type="ORF">EDD71_11114</name>
</gene>
<dbReference type="RefSeq" id="WP_133628183.1">
    <property type="nucleotide sequence ID" value="NZ_SOAZ01000011.1"/>
</dbReference>
<protein>
    <recommendedName>
        <fullName evidence="1">Stage 0 sporulation protein A homolog</fullName>
    </recommendedName>
</protein>
<evidence type="ECO:0000313" key="7">
    <source>
        <dbReference type="Proteomes" id="UP000295325"/>
    </source>
</evidence>
<comment type="function">
    <text evidence="3">May play the central regulatory role in sporulation. It may be an element of the effector pathway responsible for the activation of sporulation genes in response to nutritional stress. Spo0A may act in concert with spo0H (a sigma factor) to control the expression of some genes that are critical to the sporulation process.</text>
</comment>
<evidence type="ECO:0000259" key="5">
    <source>
        <dbReference type="PROSITE" id="PS50110"/>
    </source>
</evidence>
<accession>A0A4R7KNV5</accession>
<dbReference type="Pfam" id="PF00072">
    <property type="entry name" value="Response_reg"/>
    <property type="match status" value="1"/>
</dbReference>
<evidence type="ECO:0000256" key="1">
    <source>
        <dbReference type="ARBA" id="ARBA00018672"/>
    </source>
</evidence>
<reference evidence="6 7" key="1">
    <citation type="submission" date="2019-03" db="EMBL/GenBank/DDBJ databases">
        <title>Genomic Encyclopedia of Type Strains, Phase IV (KMG-IV): sequencing the most valuable type-strain genomes for metagenomic binning, comparative biology and taxonomic classification.</title>
        <authorList>
            <person name="Goeker M."/>
        </authorList>
    </citation>
    <scope>NUCLEOTIDE SEQUENCE [LARGE SCALE GENOMIC DNA]</scope>
    <source>
        <strain evidence="6 7">DSM 24455</strain>
    </source>
</reference>
<dbReference type="InterPro" id="IPR050595">
    <property type="entry name" value="Bact_response_regulator"/>
</dbReference>
<dbReference type="PANTHER" id="PTHR44591">
    <property type="entry name" value="STRESS RESPONSE REGULATOR PROTEIN 1"/>
    <property type="match status" value="1"/>
</dbReference>
<dbReference type="InterPro" id="IPR001789">
    <property type="entry name" value="Sig_transdc_resp-reg_receiver"/>
</dbReference>
<evidence type="ECO:0000256" key="3">
    <source>
        <dbReference type="ARBA" id="ARBA00024867"/>
    </source>
</evidence>
<dbReference type="SMART" id="SM00448">
    <property type="entry name" value="REC"/>
    <property type="match status" value="1"/>
</dbReference>